<dbReference type="InterPro" id="IPR003609">
    <property type="entry name" value="Pan_app"/>
</dbReference>
<feature type="disulfide bond" evidence="8">
    <location>
        <begin position="521"/>
        <end position="554"/>
    </location>
</feature>
<keyword evidence="5 8" id="KW-1015">Disulfide bond</keyword>
<dbReference type="Pfam" id="PF01532">
    <property type="entry name" value="Glyco_hydro_47"/>
    <property type="match status" value="1"/>
</dbReference>
<dbReference type="EC" id="3.2.1.-" evidence="9"/>
<keyword evidence="9" id="KW-0326">Glycosidase</keyword>
<dbReference type="GO" id="GO:0016020">
    <property type="term" value="C:membrane"/>
    <property type="evidence" value="ECO:0007669"/>
    <property type="project" value="InterPro"/>
</dbReference>
<evidence type="ECO:0000256" key="5">
    <source>
        <dbReference type="ARBA" id="ARBA00023157"/>
    </source>
</evidence>
<keyword evidence="7" id="KW-0479">Metal-binding</keyword>
<evidence type="ECO:0000256" key="2">
    <source>
        <dbReference type="ARBA" id="ARBA00004922"/>
    </source>
</evidence>
<feature type="binding site" evidence="7">
    <location>
        <position position="676"/>
    </location>
    <ligand>
        <name>Ca(2+)</name>
        <dbReference type="ChEBI" id="CHEBI:29108"/>
    </ligand>
</feature>
<comment type="pathway">
    <text evidence="2">Protein modification; protein glycosylation.</text>
</comment>
<dbReference type="Gene3D" id="1.50.10.10">
    <property type="match status" value="1"/>
</dbReference>
<dbReference type="GO" id="GO:0005509">
    <property type="term" value="F:calcium ion binding"/>
    <property type="evidence" value="ECO:0007669"/>
    <property type="project" value="InterPro"/>
</dbReference>
<evidence type="ECO:0000256" key="6">
    <source>
        <dbReference type="PIRSR" id="PIRSR601382-1"/>
    </source>
</evidence>
<sequence length="685" mass="75580">MAPVVVIVLFCGLAWLLVLVSEPPGVIDASETAAMRTSLDAILREIANRDARDDEAPGARAAASSCDFAADTDYADPGPSTPALEGATPEACCAACAREPTCVVAVVSTLGDARARSCWFKESAKMRISKLGAIACAPKACTFLADTDVVPQPEDRVLEVESSRDSCCRKCASEPLCGAAILSSDRDDPPRACWLKRVREPTVPKPGVVACVPRRKTVEAKFSTTTTRSADELARRRGVIREAVRHCWAGYKARAWGQDNLMPVSGRGASAGFNAAVTLVDSLDTLWIVGLEDEFREGRDYVASDEFKAKLERLGGSTSVFETTIRILGGLLGAYALSEDPIFLERAKVVGRKIAGRIDATGLVPPSFGASVRSGCASLAHAGTTQLELEYLAELTGDPSFSKNALAFYDTIRSKPKLEPGLYPQCVGATTGKITLGAEADSFYEYLLKVWVFRRNSRAEEEEEEDPPSSSFFLWDAFNAAADGLETKLAYRGDEGLFLDNLDWRGGAAFSRDPAMEHLTCFTAGWLALGSTYQTDENRKKRHVALADEIATTCWHMYDKQPTKIAPERVKKRRLDLSATDTREYVLRPEAAEAWWYLLRVRGDDKYREWGWRAFEATDRLLRTEYGHASLGNVRSARRDLLDRMESFWIAETLKYYFLLQQEVNSLPLDTFVLNTEAHPFRINF</sequence>
<keyword evidence="7" id="KW-0106">Calcium</keyword>
<feature type="domain" description="Apple" evidence="11">
    <location>
        <begin position="87"/>
        <end position="121"/>
    </location>
</feature>
<evidence type="ECO:0000256" key="9">
    <source>
        <dbReference type="RuleBase" id="RU361193"/>
    </source>
</evidence>
<dbReference type="InterPro" id="IPR036026">
    <property type="entry name" value="Seven-hairpin_glycosidases"/>
</dbReference>
<reference evidence="12" key="1">
    <citation type="submission" date="2023-01" db="EMBL/GenBank/DDBJ databases">
        <title>Metagenome sequencing of chrysophaentin producing Chrysophaeum taylorii.</title>
        <authorList>
            <person name="Davison J."/>
            <person name="Bewley C."/>
        </authorList>
    </citation>
    <scope>NUCLEOTIDE SEQUENCE</scope>
    <source>
        <strain evidence="12">NIES-1699</strain>
    </source>
</reference>
<dbReference type="Proteomes" id="UP001230188">
    <property type="component" value="Unassembled WGS sequence"/>
</dbReference>
<dbReference type="SUPFAM" id="SSF48225">
    <property type="entry name" value="Seven-hairpin glycosidases"/>
    <property type="match status" value="1"/>
</dbReference>
<dbReference type="GO" id="GO:0004571">
    <property type="term" value="F:mannosyl-oligosaccharide 1,2-alpha-mannosidase activity"/>
    <property type="evidence" value="ECO:0007669"/>
    <property type="project" value="InterPro"/>
</dbReference>
<evidence type="ECO:0000313" key="12">
    <source>
        <dbReference type="EMBL" id="KAJ8600609.1"/>
    </source>
</evidence>
<feature type="chain" id="PRO_5042127880" description="alpha-1,2-Mannosidase" evidence="10">
    <location>
        <begin position="30"/>
        <end position="685"/>
    </location>
</feature>
<gene>
    <name evidence="12" type="ORF">CTAYLR_010047</name>
</gene>
<evidence type="ECO:0000313" key="13">
    <source>
        <dbReference type="Proteomes" id="UP001230188"/>
    </source>
</evidence>
<feature type="signal peptide" evidence="10">
    <location>
        <begin position="1"/>
        <end position="29"/>
    </location>
</feature>
<evidence type="ECO:0000256" key="1">
    <source>
        <dbReference type="ARBA" id="ARBA00001913"/>
    </source>
</evidence>
<dbReference type="InterPro" id="IPR050749">
    <property type="entry name" value="Glycosyl_Hydrolase_47"/>
</dbReference>
<evidence type="ECO:0000256" key="10">
    <source>
        <dbReference type="SAM" id="SignalP"/>
    </source>
</evidence>
<keyword evidence="13" id="KW-1185">Reference proteome</keyword>
<evidence type="ECO:0000256" key="3">
    <source>
        <dbReference type="ARBA" id="ARBA00007658"/>
    </source>
</evidence>
<feature type="domain" description="Apple" evidence="11">
    <location>
        <begin position="161"/>
        <end position="196"/>
    </location>
</feature>
<comment type="caution">
    <text evidence="12">The sequence shown here is derived from an EMBL/GenBank/DDBJ whole genome shotgun (WGS) entry which is preliminary data.</text>
</comment>
<protein>
    <recommendedName>
        <fullName evidence="9">alpha-1,2-Mannosidase</fullName>
        <ecNumber evidence="9">3.2.1.-</ecNumber>
    </recommendedName>
</protein>
<feature type="active site" description="Proton donor" evidence="6">
    <location>
        <position position="568"/>
    </location>
</feature>
<keyword evidence="10" id="KW-0732">Signal</keyword>
<feature type="active site" evidence="6">
    <location>
        <position position="441"/>
    </location>
</feature>
<accession>A0AAD7UA06</accession>
<dbReference type="InterPro" id="IPR012341">
    <property type="entry name" value="6hp_glycosidase-like_sf"/>
</dbReference>
<dbReference type="AlphaFoldDB" id="A0AAD7UA06"/>
<dbReference type="PANTHER" id="PTHR11742">
    <property type="entry name" value="MANNOSYL-OLIGOSACCHARIDE ALPHA-1,2-MANNOSIDASE-RELATED"/>
    <property type="match status" value="1"/>
</dbReference>
<evidence type="ECO:0000256" key="4">
    <source>
        <dbReference type="ARBA" id="ARBA00022801"/>
    </source>
</evidence>
<dbReference type="InterPro" id="IPR001382">
    <property type="entry name" value="Glyco_hydro_47"/>
</dbReference>
<comment type="cofactor">
    <cofactor evidence="1 7">
        <name>Ca(2+)</name>
        <dbReference type="ChEBI" id="CHEBI:29108"/>
    </cofactor>
</comment>
<feature type="active site" evidence="6">
    <location>
        <position position="590"/>
    </location>
</feature>
<dbReference type="EMBL" id="JAQMWT010000493">
    <property type="protein sequence ID" value="KAJ8600609.1"/>
    <property type="molecule type" value="Genomic_DNA"/>
</dbReference>
<comment type="similarity">
    <text evidence="3 9">Belongs to the glycosyl hydrolase 47 family.</text>
</comment>
<evidence type="ECO:0000256" key="8">
    <source>
        <dbReference type="PIRSR" id="PIRSR601382-3"/>
    </source>
</evidence>
<evidence type="ECO:0000259" key="11">
    <source>
        <dbReference type="Pfam" id="PF14295"/>
    </source>
</evidence>
<keyword evidence="4 9" id="KW-0378">Hydrolase</keyword>
<dbReference type="Pfam" id="PF14295">
    <property type="entry name" value="PAN_4"/>
    <property type="match status" value="2"/>
</dbReference>
<proteinExistence type="inferred from homology"/>
<evidence type="ECO:0000256" key="7">
    <source>
        <dbReference type="PIRSR" id="PIRSR601382-2"/>
    </source>
</evidence>
<dbReference type="GO" id="GO:0005783">
    <property type="term" value="C:endoplasmic reticulum"/>
    <property type="evidence" value="ECO:0007669"/>
    <property type="project" value="TreeGrafter"/>
</dbReference>
<dbReference type="Gene3D" id="3.50.4.10">
    <property type="entry name" value="Hepatocyte Growth Factor"/>
    <property type="match status" value="1"/>
</dbReference>
<feature type="active site" description="Proton donor" evidence="6">
    <location>
        <position position="322"/>
    </location>
</feature>
<dbReference type="GO" id="GO:0005975">
    <property type="term" value="P:carbohydrate metabolic process"/>
    <property type="evidence" value="ECO:0007669"/>
    <property type="project" value="InterPro"/>
</dbReference>
<dbReference type="PRINTS" id="PR00747">
    <property type="entry name" value="GLYHDRLASE47"/>
</dbReference>
<name>A0AAD7UA06_9STRA</name>
<organism evidence="12 13">
    <name type="scientific">Chrysophaeum taylorii</name>
    <dbReference type="NCBI Taxonomy" id="2483200"/>
    <lineage>
        <taxon>Eukaryota</taxon>
        <taxon>Sar</taxon>
        <taxon>Stramenopiles</taxon>
        <taxon>Ochrophyta</taxon>
        <taxon>Pelagophyceae</taxon>
        <taxon>Pelagomonadales</taxon>
        <taxon>Pelagomonadaceae</taxon>
        <taxon>Chrysophaeum</taxon>
    </lineage>
</organism>